<gene>
    <name evidence="1" type="ORF">B6S08_03850</name>
</gene>
<reference evidence="1 2" key="1">
    <citation type="submission" date="2017-08" db="EMBL/GenBank/DDBJ databases">
        <title>A Genome Sequence of Oceanimonas doudoroffii ATCC 27123T.</title>
        <authorList>
            <person name="Brennan M.A."/>
            <person name="Maclea K.S."/>
            <person name="Mcclelland W.D."/>
            <person name="Trachtenberg A.M."/>
        </authorList>
    </citation>
    <scope>NUCLEOTIDE SEQUENCE [LARGE SCALE GENOMIC DNA]</scope>
    <source>
        <strain evidence="1 2">ATCC 27123</strain>
    </source>
</reference>
<evidence type="ECO:0000313" key="2">
    <source>
        <dbReference type="Proteomes" id="UP000242757"/>
    </source>
</evidence>
<organism evidence="1 2">
    <name type="scientific">Oceanimonas doudoroffii</name>
    <dbReference type="NCBI Taxonomy" id="84158"/>
    <lineage>
        <taxon>Bacteria</taxon>
        <taxon>Pseudomonadati</taxon>
        <taxon>Pseudomonadota</taxon>
        <taxon>Gammaproteobacteria</taxon>
        <taxon>Aeromonadales</taxon>
        <taxon>Aeromonadaceae</taxon>
        <taxon>Oceanimonas</taxon>
    </lineage>
</organism>
<comment type="caution">
    <text evidence="1">The sequence shown here is derived from an EMBL/GenBank/DDBJ whole genome shotgun (WGS) entry which is preliminary data.</text>
</comment>
<dbReference type="EMBL" id="NBIM01000001">
    <property type="protein sequence ID" value="OXY82660.1"/>
    <property type="molecule type" value="Genomic_DNA"/>
</dbReference>
<name>A0A233RGZ2_9GAMM</name>
<protein>
    <submittedName>
        <fullName evidence="1">Uncharacterized protein</fullName>
    </submittedName>
</protein>
<dbReference type="AlphaFoldDB" id="A0A233RGZ2"/>
<evidence type="ECO:0000313" key="1">
    <source>
        <dbReference type="EMBL" id="OXY82660.1"/>
    </source>
</evidence>
<dbReference type="Proteomes" id="UP000242757">
    <property type="component" value="Unassembled WGS sequence"/>
</dbReference>
<keyword evidence="2" id="KW-1185">Reference proteome</keyword>
<accession>A0A233RGZ2</accession>
<sequence length="83" mass="9510">MKAIETTRIFYADFFVNVDIGLTFGNHQAPAIHFQRFNPVITSGQRYLPSILDLHRLDAKFPGIISQSQFATVFNLYFLKMGL</sequence>
<proteinExistence type="predicted"/>